<reference evidence="2" key="1">
    <citation type="journal article" date="2024" name="Proc. Natl. Acad. Sci. U.S.A.">
        <title>Extraordinary preservation of gene collinearity over three hundred million years revealed in homosporous lycophytes.</title>
        <authorList>
            <person name="Li C."/>
            <person name="Wickell D."/>
            <person name="Kuo L.Y."/>
            <person name="Chen X."/>
            <person name="Nie B."/>
            <person name="Liao X."/>
            <person name="Peng D."/>
            <person name="Ji J."/>
            <person name="Jenkins J."/>
            <person name="Williams M."/>
            <person name="Shu S."/>
            <person name="Plott C."/>
            <person name="Barry K."/>
            <person name="Rajasekar S."/>
            <person name="Grimwood J."/>
            <person name="Han X."/>
            <person name="Sun S."/>
            <person name="Hou Z."/>
            <person name="He W."/>
            <person name="Dai G."/>
            <person name="Sun C."/>
            <person name="Schmutz J."/>
            <person name="Leebens-Mack J.H."/>
            <person name="Li F.W."/>
            <person name="Wang L."/>
        </authorList>
    </citation>
    <scope>NUCLEOTIDE SEQUENCE [LARGE SCALE GENOMIC DNA]</scope>
    <source>
        <strain evidence="2">cv. PW_Plant_1</strain>
    </source>
</reference>
<gene>
    <name evidence="1" type="ORF">O6H91_02G002200</name>
</gene>
<accession>A0ACC2EBX4</accession>
<evidence type="ECO:0000313" key="1">
    <source>
        <dbReference type="EMBL" id="KAJ7564103.1"/>
    </source>
</evidence>
<keyword evidence="2" id="KW-1185">Reference proteome</keyword>
<protein>
    <submittedName>
        <fullName evidence="1">Uncharacterized protein</fullName>
    </submittedName>
</protein>
<sequence>MNFWSVLAVLMYATSISAQPDYKDALSKCLLFFEAQRSGKLPLDQRITWRGDSALNDGTDAQVDLSGGYYDAGDNIKYTFPMAFTITMLSWGAIEYGVQYGTTSELQHLQDSIRWGTDYLLKAYSGPTQLWVQVGDAVADHHCWERPEDMDTPRTTTQVNETSPGTEVTAETAAALAAASIVFRVVDIAYSIKLLNASLALFNFSNNNQSSYTGECPFYCSYSGYYDELLWAASWLYKATLSSYYLEYLIEYKSLSTSISEFSWDMKLAGVQVLLSKFYFQGESSLLQYKQQADDFFCFVLPNSTLNKVHYTPGGLLYMRDGANTQYATGASFLSAVYADYLPTTNMQLTCGNTSFSKSDIFGFVSSQVNYILGQNPMNTSYMVGVGDKYPLQPHHRGASIISIHVDSSSWTCGQGFSVWFHRDAPNPNILTGAIVGGPGPDDDFKDVRSFSQELEPTTYINAPFCSVLARLI</sequence>
<proteinExistence type="predicted"/>
<evidence type="ECO:0000313" key="2">
    <source>
        <dbReference type="Proteomes" id="UP001162992"/>
    </source>
</evidence>
<dbReference type="EMBL" id="CM055093">
    <property type="protein sequence ID" value="KAJ7564103.1"/>
    <property type="molecule type" value="Genomic_DNA"/>
</dbReference>
<organism evidence="1 2">
    <name type="scientific">Diphasiastrum complanatum</name>
    <name type="common">Issler's clubmoss</name>
    <name type="synonym">Lycopodium complanatum</name>
    <dbReference type="NCBI Taxonomy" id="34168"/>
    <lineage>
        <taxon>Eukaryota</taxon>
        <taxon>Viridiplantae</taxon>
        <taxon>Streptophyta</taxon>
        <taxon>Embryophyta</taxon>
        <taxon>Tracheophyta</taxon>
        <taxon>Lycopodiopsida</taxon>
        <taxon>Lycopodiales</taxon>
        <taxon>Lycopodiaceae</taxon>
        <taxon>Lycopodioideae</taxon>
        <taxon>Diphasiastrum</taxon>
    </lineage>
</organism>
<dbReference type="Proteomes" id="UP001162992">
    <property type="component" value="Chromosome 2"/>
</dbReference>
<comment type="caution">
    <text evidence="1">The sequence shown here is derived from an EMBL/GenBank/DDBJ whole genome shotgun (WGS) entry which is preliminary data.</text>
</comment>
<name>A0ACC2EBX4_DIPCM</name>